<dbReference type="InterPro" id="IPR002156">
    <property type="entry name" value="RNaseH_domain"/>
</dbReference>
<evidence type="ECO:0000256" key="2">
    <source>
        <dbReference type="ARBA" id="ARBA00001946"/>
    </source>
</evidence>
<dbReference type="SUPFAM" id="SSF55658">
    <property type="entry name" value="L9 N-domain-like"/>
    <property type="match status" value="2"/>
</dbReference>
<dbReference type="FunFam" id="3.40.970.10:FF:000001">
    <property type="entry name" value="Ribonuclease H1"/>
    <property type="match status" value="2"/>
</dbReference>
<feature type="region of interest" description="Disordered" evidence="10">
    <location>
        <begin position="1"/>
        <end position="25"/>
    </location>
</feature>
<dbReference type="GO" id="GO:0004523">
    <property type="term" value="F:RNA-DNA hybrid ribonuclease activity"/>
    <property type="evidence" value="ECO:0007669"/>
    <property type="project" value="UniProtKB-EC"/>
</dbReference>
<evidence type="ECO:0000313" key="12">
    <source>
        <dbReference type="EMBL" id="KAK0508084.1"/>
    </source>
</evidence>
<dbReference type="AlphaFoldDB" id="A0AA39QUC9"/>
<accession>A0AA39QUC9</accession>
<feature type="domain" description="RNase H type-1" evidence="11">
    <location>
        <begin position="246"/>
        <end position="396"/>
    </location>
</feature>
<evidence type="ECO:0000256" key="1">
    <source>
        <dbReference type="ARBA" id="ARBA00000077"/>
    </source>
</evidence>
<dbReference type="EC" id="3.1.26.4" evidence="4"/>
<evidence type="ECO:0000256" key="5">
    <source>
        <dbReference type="ARBA" id="ARBA00022722"/>
    </source>
</evidence>
<dbReference type="PANTHER" id="PTHR10642">
    <property type="entry name" value="RIBONUCLEASE H1"/>
    <property type="match status" value="1"/>
</dbReference>
<dbReference type="GO" id="GO:0046872">
    <property type="term" value="F:metal ion binding"/>
    <property type="evidence" value="ECO:0007669"/>
    <property type="project" value="UniProtKB-KW"/>
</dbReference>
<dbReference type="InterPro" id="IPR050092">
    <property type="entry name" value="RNase_H"/>
</dbReference>
<protein>
    <recommendedName>
        <fullName evidence="4">ribonuclease H</fullName>
        <ecNumber evidence="4">3.1.26.4</ecNumber>
    </recommendedName>
</protein>
<keyword evidence="9" id="KW-0460">Magnesium</keyword>
<organism evidence="12 13">
    <name type="scientific">Cladonia borealis</name>
    <dbReference type="NCBI Taxonomy" id="184061"/>
    <lineage>
        <taxon>Eukaryota</taxon>
        <taxon>Fungi</taxon>
        <taxon>Dikarya</taxon>
        <taxon>Ascomycota</taxon>
        <taxon>Pezizomycotina</taxon>
        <taxon>Lecanoromycetes</taxon>
        <taxon>OSLEUM clade</taxon>
        <taxon>Lecanoromycetidae</taxon>
        <taxon>Lecanorales</taxon>
        <taxon>Lecanorineae</taxon>
        <taxon>Cladoniaceae</taxon>
        <taxon>Cladonia</taxon>
    </lineage>
</organism>
<comment type="catalytic activity">
    <reaction evidence="1">
        <text>Endonucleolytic cleavage to 5'-phosphomonoester.</text>
        <dbReference type="EC" id="3.1.26.4"/>
    </reaction>
</comment>
<sequence length="407" mass="44458">MDETASIKSGSQAGTTASNGTKRKRDNMPKFYAVRVGYRPGVYHTWADCLEQVKGFKKATFKSFSTLTDAERFVAGENPAQNASNGSSPPAKFYAVKSGRVPGIYMDWHSAQEQITGWQKPRHRCFQTRSEAQRFLDEDEGKAGERSPTIEADSGLSAIYNVSEAPLEPDVQPPAQKKAKKNLNGTKLAAPEYHEVDYEPGTGPMPPDAEDGFDPNIMLDPYSGNIIYKTPEQRQATKPRPSGFSQTEPIRIHTDGSSLGNGKAGAFAGVGVYFGPGDKRNISEILPGTRQTNQRAELTAIARALEIVPRNRNVVIITDSKYSIDCVTTWFQNWRRNGWKTAAGKAVENKDIIENVVGKIEEREGLGVRTGFEWIKGHANHKGNVEADRLAVDGARKGGPGGVGLGM</sequence>
<dbReference type="Pfam" id="PF00075">
    <property type="entry name" value="RNase_H"/>
    <property type="match status" value="1"/>
</dbReference>
<dbReference type="CDD" id="cd09280">
    <property type="entry name" value="RNase_HI_eukaryote_like"/>
    <property type="match status" value="1"/>
</dbReference>
<evidence type="ECO:0000256" key="6">
    <source>
        <dbReference type="ARBA" id="ARBA00022723"/>
    </source>
</evidence>
<dbReference type="FunFam" id="3.30.420.10:FF:000090">
    <property type="entry name" value="Ribonuclease H"/>
    <property type="match status" value="1"/>
</dbReference>
<evidence type="ECO:0000256" key="3">
    <source>
        <dbReference type="ARBA" id="ARBA00005300"/>
    </source>
</evidence>
<evidence type="ECO:0000256" key="7">
    <source>
        <dbReference type="ARBA" id="ARBA00022759"/>
    </source>
</evidence>
<dbReference type="PANTHER" id="PTHR10642:SF26">
    <property type="entry name" value="RIBONUCLEASE H1"/>
    <property type="match status" value="1"/>
</dbReference>
<dbReference type="InterPro" id="IPR011320">
    <property type="entry name" value="RNase_H1_N"/>
</dbReference>
<feature type="compositionally biased region" description="Polar residues" evidence="10">
    <location>
        <begin position="1"/>
        <end position="20"/>
    </location>
</feature>
<proteinExistence type="inferred from homology"/>
<dbReference type="InterPro" id="IPR036397">
    <property type="entry name" value="RNaseH_sf"/>
</dbReference>
<dbReference type="PROSITE" id="PS50879">
    <property type="entry name" value="RNASE_H_1"/>
    <property type="match status" value="1"/>
</dbReference>
<dbReference type="Pfam" id="PF01693">
    <property type="entry name" value="Cauli_VI"/>
    <property type="match status" value="2"/>
</dbReference>
<evidence type="ECO:0000256" key="8">
    <source>
        <dbReference type="ARBA" id="ARBA00022801"/>
    </source>
</evidence>
<keyword evidence="8" id="KW-0378">Hydrolase</keyword>
<name>A0AA39QUC9_9LECA</name>
<keyword evidence="5" id="KW-0540">Nuclease</keyword>
<dbReference type="GO" id="GO:0003676">
    <property type="term" value="F:nucleic acid binding"/>
    <property type="evidence" value="ECO:0007669"/>
    <property type="project" value="InterPro"/>
</dbReference>
<comment type="cofactor">
    <cofactor evidence="2">
        <name>Mg(2+)</name>
        <dbReference type="ChEBI" id="CHEBI:18420"/>
    </cofactor>
</comment>
<evidence type="ECO:0000256" key="10">
    <source>
        <dbReference type="SAM" id="MobiDB-lite"/>
    </source>
</evidence>
<keyword evidence="13" id="KW-1185">Reference proteome</keyword>
<dbReference type="Gene3D" id="3.40.970.10">
    <property type="entry name" value="Ribonuclease H1, N-terminal domain"/>
    <property type="match status" value="2"/>
</dbReference>
<dbReference type="InterPro" id="IPR037056">
    <property type="entry name" value="RNase_H1_N_sf"/>
</dbReference>
<comment type="caution">
    <text evidence="12">The sequence shown here is derived from an EMBL/GenBank/DDBJ whole genome shotgun (WGS) entry which is preliminary data.</text>
</comment>
<evidence type="ECO:0000256" key="4">
    <source>
        <dbReference type="ARBA" id="ARBA00012180"/>
    </source>
</evidence>
<dbReference type="Proteomes" id="UP001166286">
    <property type="component" value="Unassembled WGS sequence"/>
</dbReference>
<dbReference type="GO" id="GO:0043137">
    <property type="term" value="P:DNA replication, removal of RNA primer"/>
    <property type="evidence" value="ECO:0007669"/>
    <property type="project" value="TreeGrafter"/>
</dbReference>
<dbReference type="SUPFAM" id="SSF53098">
    <property type="entry name" value="Ribonuclease H-like"/>
    <property type="match status" value="1"/>
</dbReference>
<dbReference type="Gene3D" id="3.30.420.10">
    <property type="entry name" value="Ribonuclease H-like superfamily/Ribonuclease H"/>
    <property type="match status" value="1"/>
</dbReference>
<keyword evidence="6" id="KW-0479">Metal-binding</keyword>
<dbReference type="InterPro" id="IPR009027">
    <property type="entry name" value="Ribosomal_bL9/RNase_H1_N"/>
</dbReference>
<evidence type="ECO:0000256" key="9">
    <source>
        <dbReference type="ARBA" id="ARBA00022842"/>
    </source>
</evidence>
<dbReference type="InterPro" id="IPR012337">
    <property type="entry name" value="RNaseH-like_sf"/>
</dbReference>
<evidence type="ECO:0000313" key="13">
    <source>
        <dbReference type="Proteomes" id="UP001166286"/>
    </source>
</evidence>
<reference evidence="12" key="1">
    <citation type="submission" date="2023-03" db="EMBL/GenBank/DDBJ databases">
        <title>Complete genome of Cladonia borealis.</title>
        <authorList>
            <person name="Park H."/>
        </authorList>
    </citation>
    <scope>NUCLEOTIDE SEQUENCE</scope>
    <source>
        <strain evidence="12">ANT050790</strain>
    </source>
</reference>
<keyword evidence="7" id="KW-0255">Endonuclease</keyword>
<gene>
    <name evidence="12" type="ORF">JMJ35_009168</name>
</gene>
<evidence type="ECO:0000259" key="11">
    <source>
        <dbReference type="PROSITE" id="PS50879"/>
    </source>
</evidence>
<dbReference type="EMBL" id="JAFEKC020000021">
    <property type="protein sequence ID" value="KAK0508084.1"/>
    <property type="molecule type" value="Genomic_DNA"/>
</dbReference>
<comment type="similarity">
    <text evidence="3">Belongs to the RNase H family.</text>
</comment>